<dbReference type="PANTHER" id="PTHR45772">
    <property type="entry name" value="CONSERVED COMPONENT OF ABC TRANSPORTER FOR NATURAL AMINO ACIDS-RELATED"/>
    <property type="match status" value="1"/>
</dbReference>
<dbReference type="SUPFAM" id="SSF52540">
    <property type="entry name" value="P-loop containing nucleoside triphosphate hydrolases"/>
    <property type="match status" value="1"/>
</dbReference>
<evidence type="ECO:0000256" key="2">
    <source>
        <dbReference type="ARBA" id="ARBA00022741"/>
    </source>
</evidence>
<sequence length="296" mass="32426">MTPDLMEEGAKRREAYEAKKAASAGRTESGGRSASYGRIARIGQPDFAHGVALYLDDITVSFDGFRALNKLSLTVNVGELRCIIGPNGAGKTTMMDCITGKTRPDSGKAFFGSTIDLLRLTEPEIAQVGIGRKFQKPTVYEELSVFENLELALSGDRRVKASLFSRLSGPQLDRIGEVLTTIHLKPEAQRQAGLLSHGQKQWLEIGMLLMQDPALLLLDEPVAGMTDEETERTAELFLSLEGKHSLVVVEHDMKFVDQLTEGRKKVTVLHEGSVLAEGLLSEVQANEKVVEVYLGR</sequence>
<evidence type="ECO:0000313" key="7">
    <source>
        <dbReference type="Proteomes" id="UP001365405"/>
    </source>
</evidence>
<reference evidence="6 7" key="1">
    <citation type="submission" date="2024-04" db="EMBL/GenBank/DDBJ databases">
        <title>Novel species of the genus Ideonella isolated from streams.</title>
        <authorList>
            <person name="Lu H."/>
        </authorList>
    </citation>
    <scope>NUCLEOTIDE SEQUENCE [LARGE SCALE GENOMIC DNA]</scope>
    <source>
        <strain evidence="6 7">DXS22W</strain>
    </source>
</reference>
<dbReference type="PROSITE" id="PS50893">
    <property type="entry name" value="ABC_TRANSPORTER_2"/>
    <property type="match status" value="1"/>
</dbReference>
<dbReference type="RefSeq" id="WP_341412062.1">
    <property type="nucleotide sequence ID" value="NZ_JBBUTH010000009.1"/>
</dbReference>
<name>A0ABU9CP71_9BURK</name>
<feature type="compositionally biased region" description="Basic and acidic residues" evidence="4">
    <location>
        <begin position="8"/>
        <end position="20"/>
    </location>
</feature>
<dbReference type="CDD" id="cd03219">
    <property type="entry name" value="ABC_Mj1267_LivG_branched"/>
    <property type="match status" value="1"/>
</dbReference>
<dbReference type="PANTHER" id="PTHR45772:SF8">
    <property type="entry name" value="HIGH-AFFINITY BRANCHED-CHAIN AMINO ACID TRANSPORT ATP-BINDING PROTEIN"/>
    <property type="match status" value="1"/>
</dbReference>
<dbReference type="Pfam" id="PF12399">
    <property type="entry name" value="BCA_ABC_TP_C"/>
    <property type="match status" value="1"/>
</dbReference>
<dbReference type="InterPro" id="IPR027417">
    <property type="entry name" value="P-loop_NTPase"/>
</dbReference>
<feature type="domain" description="ABC transporter" evidence="5">
    <location>
        <begin position="53"/>
        <end position="296"/>
    </location>
</feature>
<dbReference type="Proteomes" id="UP001365405">
    <property type="component" value="Unassembled WGS sequence"/>
</dbReference>
<evidence type="ECO:0000256" key="3">
    <source>
        <dbReference type="ARBA" id="ARBA00022840"/>
    </source>
</evidence>
<organism evidence="6 7">
    <name type="scientific">Pseudaquabacterium inlustre</name>
    <dbReference type="NCBI Taxonomy" id="2984192"/>
    <lineage>
        <taxon>Bacteria</taxon>
        <taxon>Pseudomonadati</taxon>
        <taxon>Pseudomonadota</taxon>
        <taxon>Betaproteobacteria</taxon>
        <taxon>Burkholderiales</taxon>
        <taxon>Sphaerotilaceae</taxon>
        <taxon>Pseudaquabacterium</taxon>
    </lineage>
</organism>
<dbReference type="InterPro" id="IPR032823">
    <property type="entry name" value="BCA_ABC_TP_C"/>
</dbReference>
<evidence type="ECO:0000259" key="5">
    <source>
        <dbReference type="PROSITE" id="PS50893"/>
    </source>
</evidence>
<dbReference type="Pfam" id="PF00005">
    <property type="entry name" value="ABC_tran"/>
    <property type="match status" value="1"/>
</dbReference>
<keyword evidence="2" id="KW-0547">Nucleotide-binding</keyword>
<evidence type="ECO:0000256" key="4">
    <source>
        <dbReference type="SAM" id="MobiDB-lite"/>
    </source>
</evidence>
<gene>
    <name evidence="6" type="primary">urtD</name>
    <name evidence="6" type="ORF">AACH10_19020</name>
</gene>
<dbReference type="EMBL" id="JBBUTH010000009">
    <property type="protein sequence ID" value="MEK8052352.1"/>
    <property type="molecule type" value="Genomic_DNA"/>
</dbReference>
<keyword evidence="3 6" id="KW-0067">ATP-binding</keyword>
<evidence type="ECO:0000313" key="6">
    <source>
        <dbReference type="EMBL" id="MEK8052352.1"/>
    </source>
</evidence>
<protein>
    <submittedName>
        <fullName evidence="6">Urea ABC transporter ATP-binding protein UrtD</fullName>
    </submittedName>
</protein>
<evidence type="ECO:0000256" key="1">
    <source>
        <dbReference type="ARBA" id="ARBA00022448"/>
    </source>
</evidence>
<dbReference type="Gene3D" id="3.40.50.300">
    <property type="entry name" value="P-loop containing nucleotide triphosphate hydrolases"/>
    <property type="match status" value="1"/>
</dbReference>
<dbReference type="InterPro" id="IPR017781">
    <property type="entry name" value="ABC_transptr_urea_ATP-bd_UrtD"/>
</dbReference>
<keyword evidence="1" id="KW-0813">Transport</keyword>
<dbReference type="InterPro" id="IPR003439">
    <property type="entry name" value="ABC_transporter-like_ATP-bd"/>
</dbReference>
<feature type="region of interest" description="Disordered" evidence="4">
    <location>
        <begin position="1"/>
        <end position="34"/>
    </location>
</feature>
<comment type="caution">
    <text evidence="6">The sequence shown here is derived from an EMBL/GenBank/DDBJ whole genome shotgun (WGS) entry which is preliminary data.</text>
</comment>
<dbReference type="GO" id="GO:0005524">
    <property type="term" value="F:ATP binding"/>
    <property type="evidence" value="ECO:0007669"/>
    <property type="project" value="UniProtKB-KW"/>
</dbReference>
<keyword evidence="7" id="KW-1185">Reference proteome</keyword>
<dbReference type="NCBIfam" id="TIGR03411">
    <property type="entry name" value="urea_trans_UrtD"/>
    <property type="match status" value="1"/>
</dbReference>
<dbReference type="InterPro" id="IPR051120">
    <property type="entry name" value="ABC_AA/LPS_Transport"/>
</dbReference>
<accession>A0ABU9CP71</accession>
<proteinExistence type="predicted"/>